<evidence type="ECO:0000256" key="10">
    <source>
        <dbReference type="ARBA" id="ARBA00022960"/>
    </source>
</evidence>
<keyword evidence="7 18" id="KW-0479">Metal-binding</keyword>
<dbReference type="CDD" id="cd03353">
    <property type="entry name" value="LbH_GlmU_C"/>
    <property type="match status" value="1"/>
</dbReference>
<comment type="catalytic activity">
    <reaction evidence="16 18">
        <text>N-acetyl-alpha-D-glucosamine 1-phosphate + UTP + H(+) = UDP-N-acetyl-alpha-D-glucosamine + diphosphate</text>
        <dbReference type="Rhea" id="RHEA:13509"/>
        <dbReference type="ChEBI" id="CHEBI:15378"/>
        <dbReference type="ChEBI" id="CHEBI:33019"/>
        <dbReference type="ChEBI" id="CHEBI:46398"/>
        <dbReference type="ChEBI" id="CHEBI:57705"/>
        <dbReference type="ChEBI" id="CHEBI:57776"/>
        <dbReference type="EC" id="2.7.7.23"/>
    </reaction>
</comment>
<feature type="binding site" evidence="18">
    <location>
        <begin position="80"/>
        <end position="81"/>
    </location>
    <ligand>
        <name>UDP-N-acetyl-alpha-D-glucosamine</name>
        <dbReference type="ChEBI" id="CHEBI:57705"/>
    </ligand>
</feature>
<dbReference type="GO" id="GO:0006048">
    <property type="term" value="P:UDP-N-acetylglucosamine biosynthetic process"/>
    <property type="evidence" value="ECO:0007669"/>
    <property type="project" value="UniProtKB-UniPathway"/>
</dbReference>
<dbReference type="GO" id="GO:0016020">
    <property type="term" value="C:membrane"/>
    <property type="evidence" value="ECO:0007669"/>
    <property type="project" value="GOC"/>
</dbReference>
<dbReference type="GO" id="GO:0008360">
    <property type="term" value="P:regulation of cell shape"/>
    <property type="evidence" value="ECO:0007669"/>
    <property type="project" value="UniProtKB-KW"/>
</dbReference>
<dbReference type="UniPathway" id="UPA00113">
    <property type="reaction ID" value="UER00532"/>
</dbReference>
<feature type="region of interest" description="Linker" evidence="18">
    <location>
        <begin position="229"/>
        <end position="249"/>
    </location>
</feature>
<accession>A0A1V2ZXH2</accession>
<dbReference type="UniPathway" id="UPA00973"/>
<feature type="active site" description="Proton acceptor" evidence="18">
    <location>
        <position position="362"/>
    </location>
</feature>
<name>A0A1V2ZXH2_9GAMM</name>
<gene>
    <name evidence="18" type="primary">glmU</name>
    <name evidence="21" type="ORF">B1A74_09365</name>
</gene>
<feature type="binding site" evidence="18">
    <location>
        <position position="422"/>
    </location>
    <ligand>
        <name>acetyl-CoA</name>
        <dbReference type="ChEBI" id="CHEBI:57288"/>
    </ligand>
</feature>
<evidence type="ECO:0000256" key="16">
    <source>
        <dbReference type="ARBA" id="ARBA00048493"/>
    </source>
</evidence>
<feature type="binding site" evidence="18">
    <location>
        <position position="379"/>
    </location>
    <ligand>
        <name>acetyl-CoA</name>
        <dbReference type="ChEBI" id="CHEBI:57288"/>
    </ligand>
</feature>
<feature type="binding site" evidence="18">
    <location>
        <position position="376"/>
    </location>
    <ligand>
        <name>UDP-N-acetyl-alpha-D-glucosamine</name>
        <dbReference type="ChEBI" id="CHEBI:57705"/>
    </ligand>
</feature>
<comment type="pathway">
    <text evidence="18">Bacterial outer membrane biogenesis; LPS lipid A biosynthesis.</text>
</comment>
<feature type="binding site" evidence="18">
    <location>
        <position position="332"/>
    </location>
    <ligand>
        <name>UDP-N-acetyl-alpha-D-glucosamine</name>
        <dbReference type="ChEBI" id="CHEBI:57705"/>
    </ligand>
</feature>
<comment type="caution">
    <text evidence="21">The sequence shown here is derived from an EMBL/GenBank/DDBJ whole genome shotgun (WGS) entry which is preliminary data.</text>
</comment>
<evidence type="ECO:0000256" key="15">
    <source>
        <dbReference type="ARBA" id="ARBA00048247"/>
    </source>
</evidence>
<evidence type="ECO:0000256" key="7">
    <source>
        <dbReference type="ARBA" id="ARBA00022723"/>
    </source>
</evidence>
<keyword evidence="12 18" id="KW-0511">Multifunctional enzyme</keyword>
<feature type="binding site" evidence="18">
    <location>
        <position position="226"/>
    </location>
    <ligand>
        <name>UDP-N-acetyl-alpha-D-glucosamine</name>
        <dbReference type="ChEBI" id="CHEBI:57705"/>
    </ligand>
</feature>
<dbReference type="SUPFAM" id="SSF53448">
    <property type="entry name" value="Nucleotide-diphospho-sugar transferases"/>
    <property type="match status" value="1"/>
</dbReference>
<feature type="binding site" evidence="18">
    <location>
        <position position="104"/>
    </location>
    <ligand>
        <name>Mg(2+)</name>
        <dbReference type="ChEBI" id="CHEBI:18420"/>
    </ligand>
</feature>
<dbReference type="GO" id="GO:0003977">
    <property type="term" value="F:UDP-N-acetylglucosamine diphosphorylase activity"/>
    <property type="evidence" value="ECO:0007669"/>
    <property type="project" value="UniProtKB-UniRule"/>
</dbReference>
<dbReference type="PANTHER" id="PTHR43584">
    <property type="entry name" value="NUCLEOTIDYL TRANSFERASE"/>
    <property type="match status" value="1"/>
</dbReference>
<feature type="binding site" evidence="18">
    <location>
        <position position="439"/>
    </location>
    <ligand>
        <name>acetyl-CoA</name>
        <dbReference type="ChEBI" id="CHEBI:57288"/>
    </ligand>
</feature>
<dbReference type="GO" id="GO:0009252">
    <property type="term" value="P:peptidoglycan biosynthetic process"/>
    <property type="evidence" value="ECO:0007669"/>
    <property type="project" value="UniProtKB-UniRule"/>
</dbReference>
<comment type="similarity">
    <text evidence="2 18">In the C-terminal section; belongs to the transferase hexapeptide repeat family.</text>
</comment>
<comment type="catalytic activity">
    <reaction evidence="15 18">
        <text>alpha-D-glucosamine 1-phosphate + acetyl-CoA = N-acetyl-alpha-D-glucosamine 1-phosphate + CoA + H(+)</text>
        <dbReference type="Rhea" id="RHEA:13725"/>
        <dbReference type="ChEBI" id="CHEBI:15378"/>
        <dbReference type="ChEBI" id="CHEBI:57287"/>
        <dbReference type="ChEBI" id="CHEBI:57288"/>
        <dbReference type="ChEBI" id="CHEBI:57776"/>
        <dbReference type="ChEBI" id="CHEBI:58516"/>
        <dbReference type="EC" id="2.3.1.157"/>
    </reaction>
</comment>
<dbReference type="InterPro" id="IPR001451">
    <property type="entry name" value="Hexapep"/>
</dbReference>
<dbReference type="Pfam" id="PF00132">
    <property type="entry name" value="Hexapep"/>
    <property type="match status" value="1"/>
</dbReference>
<comment type="similarity">
    <text evidence="3 18">In the N-terminal section; belongs to the N-acetylglucosamine-1-phosphate uridyltransferase family.</text>
</comment>
<dbReference type="EMBL" id="MUZR01000035">
    <property type="protein sequence ID" value="OOC09820.1"/>
    <property type="molecule type" value="Genomic_DNA"/>
</dbReference>
<feature type="region of interest" description="Disordered" evidence="19">
    <location>
        <begin position="440"/>
        <end position="469"/>
    </location>
</feature>
<sequence length="469" mass="48956">METLHLIILAAGKGTRMRSALPKVLQPLGGRPMLAHVLERADALPAEARHVVVSHGRQAVEGEFASRQDIHWVDQGHPGGTGHAVARALEAVPDGARVLVLYGDVPRIPVADLEGCARARESLAVLGTRVADPRGYGRLIEDAQGNLECIVEDKEASASEAAVTRINTGVLAGDAVALRRWLGACEPAAGSEREWYLTDVVAVARGEGQSVALVDSEDPDAVLGVNDRAQLAVQERLLQRDIAEKYMREGLALADPARFDCRGTLQFGQDCGLDVNVVLEGTVVLGDDVKIGPGCVLRDCRIASGARLQPYTVVEGARLGERAEAGPFARLRPGADLAEDVRVGNFVEVKNARLDSGAKANHLAYVGDARVGAGANLGAGTITCNYDGANKHHTEIGADAFIGSNTALVAPVTIGAGATVGAGSTISRDVPDGALALTRAPARTVEGWQRPARQPDSGAAGPNPTKSGD</sequence>
<evidence type="ECO:0000256" key="13">
    <source>
        <dbReference type="ARBA" id="ARBA00023315"/>
    </source>
</evidence>
<feature type="binding site" evidence="18">
    <location>
        <position position="137"/>
    </location>
    <ligand>
        <name>UDP-N-acetyl-alpha-D-glucosamine</name>
        <dbReference type="ChEBI" id="CHEBI:57705"/>
    </ligand>
</feature>
<evidence type="ECO:0000256" key="17">
    <source>
        <dbReference type="ARBA" id="ARBA00049628"/>
    </source>
</evidence>
<evidence type="ECO:0000256" key="6">
    <source>
        <dbReference type="ARBA" id="ARBA00022695"/>
    </source>
</evidence>
<keyword evidence="5 18" id="KW-0808">Transferase</keyword>
<dbReference type="EC" id="2.7.7.23" evidence="18"/>
<evidence type="ECO:0000256" key="8">
    <source>
        <dbReference type="ARBA" id="ARBA00022737"/>
    </source>
</evidence>
<organism evidence="21 22">
    <name type="scientific">Thioalkalivibrio halophilus</name>
    <dbReference type="NCBI Taxonomy" id="252474"/>
    <lineage>
        <taxon>Bacteria</taxon>
        <taxon>Pseudomonadati</taxon>
        <taxon>Pseudomonadota</taxon>
        <taxon>Gammaproteobacteria</taxon>
        <taxon>Chromatiales</taxon>
        <taxon>Ectothiorhodospiraceae</taxon>
        <taxon>Thioalkalivibrio</taxon>
    </lineage>
</organism>
<keyword evidence="13 18" id="KW-0012">Acyltransferase</keyword>
<comment type="pathway">
    <text evidence="18">Nucleotide-sugar biosynthesis; UDP-N-acetyl-alpha-D-glucosamine biosynthesis; N-acetyl-alpha-D-glucosamine 1-phosphate from alpha-D-glucosamine 6-phosphate (route II): step 2/2.</text>
</comment>
<dbReference type="Proteomes" id="UP000189177">
    <property type="component" value="Unassembled WGS sequence"/>
</dbReference>
<dbReference type="STRING" id="252474.B1A74_09365"/>
<dbReference type="GO" id="GO:0071555">
    <property type="term" value="P:cell wall organization"/>
    <property type="evidence" value="ECO:0007669"/>
    <property type="project" value="UniProtKB-KW"/>
</dbReference>
<keyword evidence="22" id="KW-1185">Reference proteome</keyword>
<dbReference type="NCBIfam" id="TIGR01173">
    <property type="entry name" value="glmU"/>
    <property type="match status" value="1"/>
</dbReference>
<evidence type="ECO:0000256" key="2">
    <source>
        <dbReference type="ARBA" id="ARBA00007707"/>
    </source>
</evidence>
<keyword evidence="10 18" id="KW-0133">Cell shape</keyword>
<keyword evidence="8 18" id="KW-0677">Repeat</keyword>
<dbReference type="InterPro" id="IPR038009">
    <property type="entry name" value="GlmU_C_LbH"/>
</dbReference>
<feature type="binding site" evidence="18">
    <location>
        <begin position="385"/>
        <end position="386"/>
    </location>
    <ligand>
        <name>acetyl-CoA</name>
        <dbReference type="ChEBI" id="CHEBI:57288"/>
    </ligand>
</feature>
<proteinExistence type="inferred from homology"/>
<comment type="pathway">
    <text evidence="18">Nucleotide-sugar biosynthesis; UDP-N-acetyl-alpha-D-glucosamine biosynthesis; UDP-N-acetyl-alpha-D-glucosamine from N-acetyl-alpha-D-glucosamine 1-phosphate: step 1/1.</text>
</comment>
<dbReference type="InterPro" id="IPR050065">
    <property type="entry name" value="GlmU-like"/>
</dbReference>
<evidence type="ECO:0000256" key="12">
    <source>
        <dbReference type="ARBA" id="ARBA00023268"/>
    </source>
</evidence>
<feature type="binding site" evidence="18">
    <location>
        <position position="350"/>
    </location>
    <ligand>
        <name>UDP-N-acetyl-alpha-D-glucosamine</name>
        <dbReference type="ChEBI" id="CHEBI:57705"/>
    </ligand>
</feature>
<dbReference type="CDD" id="cd02540">
    <property type="entry name" value="GT2_GlmU_N_bac"/>
    <property type="match status" value="1"/>
</dbReference>
<evidence type="ECO:0000313" key="21">
    <source>
        <dbReference type="EMBL" id="OOC09820.1"/>
    </source>
</evidence>
<evidence type="ECO:0000256" key="1">
    <source>
        <dbReference type="ARBA" id="ARBA00004496"/>
    </source>
</evidence>
<comment type="cofactor">
    <cofactor evidence="18">
        <name>Mg(2+)</name>
        <dbReference type="ChEBI" id="CHEBI:18420"/>
    </cofactor>
    <text evidence="18">Binds 1 Mg(2+) ion per subunit.</text>
</comment>
<dbReference type="OrthoDB" id="9775031at2"/>
<feature type="binding site" evidence="18">
    <location>
        <position position="75"/>
    </location>
    <ligand>
        <name>UDP-N-acetyl-alpha-D-glucosamine</name>
        <dbReference type="ChEBI" id="CHEBI:57705"/>
    </ligand>
</feature>
<dbReference type="GO" id="GO:0009245">
    <property type="term" value="P:lipid A biosynthetic process"/>
    <property type="evidence" value="ECO:0007669"/>
    <property type="project" value="UniProtKB-UniRule"/>
</dbReference>
<dbReference type="GO" id="GO:0005737">
    <property type="term" value="C:cytoplasm"/>
    <property type="evidence" value="ECO:0007669"/>
    <property type="project" value="UniProtKB-SubCell"/>
</dbReference>
<feature type="binding site" evidence="18">
    <location>
        <begin position="102"/>
        <end position="104"/>
    </location>
    <ligand>
        <name>UDP-N-acetyl-alpha-D-glucosamine</name>
        <dbReference type="ChEBI" id="CHEBI:57705"/>
    </ligand>
</feature>
<keyword evidence="11 18" id="KW-0573">Peptidoglycan synthesis</keyword>
<evidence type="ECO:0000256" key="9">
    <source>
        <dbReference type="ARBA" id="ARBA00022842"/>
    </source>
</evidence>
<evidence type="ECO:0000259" key="20">
    <source>
        <dbReference type="Pfam" id="PF12804"/>
    </source>
</evidence>
<dbReference type="InterPro" id="IPR029044">
    <property type="entry name" value="Nucleotide-diphossugar_trans"/>
</dbReference>
<feature type="binding site" evidence="18">
    <location>
        <position position="365"/>
    </location>
    <ligand>
        <name>UDP-N-acetyl-alpha-D-glucosamine</name>
        <dbReference type="ChEBI" id="CHEBI:57705"/>
    </ligand>
</feature>
<dbReference type="AlphaFoldDB" id="A0A1V2ZXH2"/>
<evidence type="ECO:0000256" key="14">
    <source>
        <dbReference type="ARBA" id="ARBA00023316"/>
    </source>
</evidence>
<feature type="region of interest" description="Pyrophosphorylase" evidence="18">
    <location>
        <begin position="1"/>
        <end position="228"/>
    </location>
</feature>
<comment type="function">
    <text evidence="17 18">Catalyzes the last two sequential reactions in the de novo biosynthetic pathway for UDP-N-acetylglucosamine (UDP-GlcNAc). The C-terminal domain catalyzes the transfer of acetyl group from acetyl coenzyme A to glucosamine-1-phosphate (GlcN-1-P) to produce N-acetylglucosamine-1-phosphate (GlcNAc-1-P), which is converted into UDP-GlcNAc by the transfer of uridine 5-monophosphate (from uridine 5-triphosphate), a reaction catalyzed by the N-terminal domain.</text>
</comment>
<reference evidence="21 22" key="1">
    <citation type="submission" date="2017-02" db="EMBL/GenBank/DDBJ databases">
        <title>Genomic diversity within the haloalkaliphilic genus Thioalkalivibrio.</title>
        <authorList>
            <person name="Ahn A.-C."/>
            <person name="Meier-Kolthoff J."/>
            <person name="Overmars L."/>
            <person name="Richter M."/>
            <person name="Woyke T."/>
            <person name="Sorokin D.Y."/>
            <person name="Muyzer G."/>
        </authorList>
    </citation>
    <scope>NUCLEOTIDE SEQUENCE [LARGE SCALE GENOMIC DNA]</scope>
    <source>
        <strain evidence="21 22">HL17</strain>
    </source>
</reference>
<evidence type="ECO:0000256" key="19">
    <source>
        <dbReference type="SAM" id="MobiDB-lite"/>
    </source>
</evidence>
<evidence type="ECO:0000256" key="18">
    <source>
        <dbReference type="HAMAP-Rule" id="MF_01631"/>
    </source>
</evidence>
<evidence type="ECO:0000256" key="4">
    <source>
        <dbReference type="ARBA" id="ARBA00022490"/>
    </source>
</evidence>
<keyword evidence="9 18" id="KW-0460">Magnesium</keyword>
<dbReference type="HAMAP" id="MF_01631">
    <property type="entry name" value="GlmU"/>
    <property type="match status" value="1"/>
</dbReference>
<dbReference type="InterPro" id="IPR005882">
    <property type="entry name" value="Bifunctional_GlmU"/>
</dbReference>
<comment type="subunit">
    <text evidence="18">Homotrimer.</text>
</comment>
<dbReference type="InterPro" id="IPR018357">
    <property type="entry name" value="Hexapep_transf_CS"/>
</dbReference>
<dbReference type="SUPFAM" id="SSF51161">
    <property type="entry name" value="Trimeric LpxA-like enzymes"/>
    <property type="match status" value="1"/>
</dbReference>
<feature type="binding site" evidence="18">
    <location>
        <position position="404"/>
    </location>
    <ligand>
        <name>acetyl-CoA</name>
        <dbReference type="ChEBI" id="CHEBI:57288"/>
    </ligand>
</feature>
<feature type="binding site" evidence="18">
    <location>
        <position position="152"/>
    </location>
    <ligand>
        <name>UDP-N-acetyl-alpha-D-glucosamine</name>
        <dbReference type="ChEBI" id="CHEBI:57705"/>
    </ligand>
</feature>
<comment type="subcellular location">
    <subcellularLocation>
        <location evidence="1 18">Cytoplasm</location>
    </subcellularLocation>
</comment>
<dbReference type="Gene3D" id="3.90.550.10">
    <property type="entry name" value="Spore Coat Polysaccharide Biosynthesis Protein SpsA, Chain A"/>
    <property type="match status" value="1"/>
</dbReference>
<feature type="region of interest" description="N-acetyltransferase" evidence="18">
    <location>
        <begin position="250"/>
        <end position="469"/>
    </location>
</feature>
<feature type="binding site" evidence="18">
    <location>
        <position position="23"/>
    </location>
    <ligand>
        <name>UDP-N-acetyl-alpha-D-glucosamine</name>
        <dbReference type="ChEBI" id="CHEBI:57705"/>
    </ligand>
</feature>
<keyword evidence="14 18" id="KW-0961">Cell wall biogenesis/degradation</keyword>
<dbReference type="GO" id="GO:0000902">
    <property type="term" value="P:cell morphogenesis"/>
    <property type="evidence" value="ECO:0007669"/>
    <property type="project" value="UniProtKB-UniRule"/>
</dbReference>
<dbReference type="GO" id="GO:0019134">
    <property type="term" value="F:glucosamine-1-phosphate N-acetyltransferase activity"/>
    <property type="evidence" value="ECO:0007669"/>
    <property type="project" value="UniProtKB-UniRule"/>
</dbReference>
<feature type="binding site" evidence="18">
    <location>
        <begin position="9"/>
        <end position="12"/>
    </location>
    <ligand>
        <name>UDP-N-acetyl-alpha-D-glucosamine</name>
        <dbReference type="ChEBI" id="CHEBI:57705"/>
    </ligand>
</feature>
<dbReference type="RefSeq" id="WP_077244474.1">
    <property type="nucleotide sequence ID" value="NZ_MUZR01000035.1"/>
</dbReference>
<protein>
    <recommendedName>
        <fullName evidence="18">Bifunctional protein GlmU</fullName>
    </recommendedName>
    <domain>
        <recommendedName>
            <fullName evidence="18">UDP-N-acetylglucosamine pyrophosphorylase</fullName>
            <ecNumber evidence="18">2.7.7.23</ecNumber>
        </recommendedName>
        <alternativeName>
            <fullName evidence="18">N-acetylglucosamine-1-phosphate uridyltransferase</fullName>
        </alternativeName>
    </domain>
    <domain>
        <recommendedName>
            <fullName evidence="18">Glucosamine-1-phosphate N-acetyltransferase</fullName>
            <ecNumber evidence="18">2.3.1.157</ecNumber>
        </recommendedName>
    </domain>
</protein>
<feature type="binding site" evidence="18">
    <location>
        <position position="167"/>
    </location>
    <ligand>
        <name>UDP-N-acetyl-alpha-D-glucosamine</name>
        <dbReference type="ChEBI" id="CHEBI:57705"/>
    </ligand>
</feature>
<keyword evidence="4 18" id="KW-0963">Cytoplasm</keyword>
<evidence type="ECO:0000256" key="11">
    <source>
        <dbReference type="ARBA" id="ARBA00022984"/>
    </source>
</evidence>
<feature type="domain" description="MobA-like NTP transferase" evidence="20">
    <location>
        <begin position="7"/>
        <end position="121"/>
    </location>
</feature>
<dbReference type="GO" id="GO:0000287">
    <property type="term" value="F:magnesium ion binding"/>
    <property type="evidence" value="ECO:0007669"/>
    <property type="project" value="UniProtKB-UniRule"/>
</dbReference>
<dbReference type="Gene3D" id="2.160.10.10">
    <property type="entry name" value="Hexapeptide repeat proteins"/>
    <property type="match status" value="1"/>
</dbReference>
<evidence type="ECO:0000256" key="3">
    <source>
        <dbReference type="ARBA" id="ARBA00007947"/>
    </source>
</evidence>
<dbReference type="InterPro" id="IPR025877">
    <property type="entry name" value="MobA-like_NTP_Trfase"/>
</dbReference>
<dbReference type="Pfam" id="PF12804">
    <property type="entry name" value="NTP_transf_3"/>
    <property type="match status" value="1"/>
</dbReference>
<evidence type="ECO:0000313" key="22">
    <source>
        <dbReference type="Proteomes" id="UP000189177"/>
    </source>
</evidence>
<dbReference type="PROSITE" id="PS00101">
    <property type="entry name" value="HEXAPEP_TRANSFERASES"/>
    <property type="match status" value="1"/>
</dbReference>
<dbReference type="PANTHER" id="PTHR43584:SF3">
    <property type="entry name" value="BIFUNCTIONAL PROTEIN GLMU"/>
    <property type="match status" value="1"/>
</dbReference>
<evidence type="ECO:0000256" key="5">
    <source>
        <dbReference type="ARBA" id="ARBA00022679"/>
    </source>
</evidence>
<keyword evidence="6 18" id="KW-0548">Nucleotidyltransferase</keyword>
<dbReference type="EC" id="2.3.1.157" evidence="18"/>
<feature type="binding site" evidence="18">
    <location>
        <position position="226"/>
    </location>
    <ligand>
        <name>Mg(2+)</name>
        <dbReference type="ChEBI" id="CHEBI:18420"/>
    </ligand>
</feature>
<dbReference type="InterPro" id="IPR011004">
    <property type="entry name" value="Trimer_LpxA-like_sf"/>
</dbReference>